<evidence type="ECO:0000256" key="5">
    <source>
        <dbReference type="ARBA" id="ARBA00023136"/>
    </source>
</evidence>
<dbReference type="AlphaFoldDB" id="A0A2A6BF83"/>
<dbReference type="Gene3D" id="1.20.1070.10">
    <property type="entry name" value="Rhodopsin 7-helix transmembrane proteins"/>
    <property type="match status" value="1"/>
</dbReference>
<dbReference type="GO" id="GO:0042043">
    <property type="term" value="F:neurexin family protein binding"/>
    <property type="evidence" value="ECO:0000318"/>
    <property type="project" value="GO_Central"/>
</dbReference>
<comment type="similarity">
    <text evidence="2">Belongs to the type-B carboxylesterase/lipase family.</text>
</comment>
<dbReference type="GO" id="GO:0097105">
    <property type="term" value="P:presynaptic membrane assembly"/>
    <property type="evidence" value="ECO:0000318"/>
    <property type="project" value="GO_Central"/>
</dbReference>
<feature type="chain" id="PRO_5043545637" evidence="8">
    <location>
        <begin position="20"/>
        <end position="1239"/>
    </location>
</feature>
<dbReference type="Pfam" id="PF10328">
    <property type="entry name" value="7TM_GPCR_Srx"/>
    <property type="match status" value="1"/>
</dbReference>
<evidence type="ECO:0000256" key="4">
    <source>
        <dbReference type="ARBA" id="ARBA00022989"/>
    </source>
</evidence>
<dbReference type="EnsemblMetazoa" id="PPA23754.1">
    <property type="protein sequence ID" value="PPA23754.1"/>
    <property type="gene ID" value="WBGene00113308"/>
</dbReference>
<dbReference type="PRINTS" id="PR00237">
    <property type="entry name" value="GPCRRHODOPSN"/>
</dbReference>
<evidence type="ECO:0000256" key="7">
    <source>
        <dbReference type="SAM" id="Phobius"/>
    </source>
</evidence>
<evidence type="ECO:0000256" key="1">
    <source>
        <dbReference type="ARBA" id="ARBA00004370"/>
    </source>
</evidence>
<name>A0A2A6BF83_PRIPA</name>
<comment type="subcellular location">
    <subcellularLocation>
        <location evidence="1">Membrane</location>
    </subcellularLocation>
</comment>
<dbReference type="Gene3D" id="3.40.50.1820">
    <property type="entry name" value="alpha/beta hydrolase"/>
    <property type="match status" value="1"/>
</dbReference>
<feature type="transmembrane region" description="Helical" evidence="7">
    <location>
        <begin position="690"/>
        <end position="713"/>
    </location>
</feature>
<feature type="compositionally biased region" description="Basic and acidic residues" evidence="6">
    <location>
        <begin position="814"/>
        <end position="827"/>
    </location>
</feature>
<dbReference type="InterPro" id="IPR051093">
    <property type="entry name" value="Neuroligin/BSAL"/>
</dbReference>
<feature type="transmembrane region" description="Helical" evidence="7">
    <location>
        <begin position="967"/>
        <end position="990"/>
    </location>
</feature>
<organism evidence="9 10">
    <name type="scientific">Pristionchus pacificus</name>
    <name type="common">Parasitic nematode worm</name>
    <dbReference type="NCBI Taxonomy" id="54126"/>
    <lineage>
        <taxon>Eukaryota</taxon>
        <taxon>Metazoa</taxon>
        <taxon>Ecdysozoa</taxon>
        <taxon>Nematoda</taxon>
        <taxon>Chromadorea</taxon>
        <taxon>Rhabditida</taxon>
        <taxon>Rhabditina</taxon>
        <taxon>Diplogasteromorpha</taxon>
        <taxon>Diplogasteroidea</taxon>
        <taxon>Neodiplogasteridae</taxon>
        <taxon>Pristionchus</taxon>
    </lineage>
</organism>
<sequence length="1239" mass="137287">MNSPLLSLLFFFSLHLTSGQELSRTVSTSWGVVVGELVSPGTNDLPPVTQYLGIPYGSAPVGSDRFNMVKSAPKWTHSTKETKTLFASCIQTGLPELSETKAMRLMSSQRFDFVHRILPKLKVQSEDCLYMNIFVPERLQSMSKLSVLVIVHGDEYGWGSGGPFNGTTLASYGQIIVVTINYRLGPFGFLGRCDSSSCRGNEGMSDIVSALTMLNSIVIDFGGDHTSVTLLGWGSGASLVSLLMASPITNPKERLFKRAILLDGTALSPWAMSEDPQGAFLDLAAKLNCVTEESKKSPSALYNGGMDQVIKCMQDHSPQNISNAAQTIHAPSFLSSFAPIIDGQFVPNKPSLLFSPQYGNLFRDIDLMVGTASFPSHHMMGDEELKNGISAEKRNKMIRTLVRNLYKFHRNEIMAAILNEYTDWTNPKESSRALRDSVLSILSDSLFASPLIRTLRAHSSDETSRNSKTFFFHFGHETRSWSAEQANSGIRGSFSGDHIPYILGYPLSRKDNDEKLYYGFDSDDRGLSRVMMNYVSNFVKSGDPQMPTKMSKQSQMEETFARVAWPQYNQMNREAYLEIGVNRDNPAVVKNYYRNAHVGFWSGLVPQLHAAGKEGVTVPEEHHFLPDYFKTDSFYGDVRPFGGRSNIPIPPPPMPPTPPTMVKPSSPSPSSSSDQSPSSSTIASSSYSTMLSLTVAVGCGLLALNICVFFGMYRTCMNNNRGKKKLQLQYQTYSANHGQNPDVQYSINSPLALPPPPPSSNHSQSLMDDVLPPTINGIICGSLPRSNGNSHYSRGTVSSHTYTTTFPHHHHHNHEQACDKHERDRQEPLLSASQKTSIAGIRAGVSPTCPRHGRTAIANAAASRGNSLASGATLGGSTLDRDPMRSLPPSSIPIEEIQSFIAHSFAQFLHSIESINQWISPIESMSSNSVVSLVVYGVVAAFGVIINVLVLISFVRGRLASSQYSSIYILALQTLIVDVIFITIHLFYWIPKAINPDFLSVEGYDSFILHLVDSIGTYAWFHNALSHVFISSNRFVVLVFFERSFFTRRRVIIMAIVHHFLALTITLLTQFAIPCCRLSFDFSIFSYFNVPNGDLPNYSDIFFTVPVNTLSTVTSVVCYTTIFITVRRERTATKSMQISDAKRKSEYSYALQFASLAGVFSFCWISFRVFPFIIPLSDPNLVWVFGLTTVFTMVNCFMNALVYLVNNKDVQRNLSSLYGYEPTLIQPTTMHTVSSVGMR</sequence>
<feature type="signal peptide" evidence="8">
    <location>
        <begin position="1"/>
        <end position="19"/>
    </location>
</feature>
<feature type="compositionally biased region" description="Low complexity" evidence="6">
    <location>
        <begin position="662"/>
        <end position="683"/>
    </location>
</feature>
<feature type="compositionally biased region" description="Pro residues" evidence="6">
    <location>
        <begin position="648"/>
        <end position="661"/>
    </location>
</feature>
<evidence type="ECO:0000256" key="2">
    <source>
        <dbReference type="ARBA" id="ARBA00005964"/>
    </source>
</evidence>
<dbReference type="InterPro" id="IPR017452">
    <property type="entry name" value="GPCR_Rhodpsn_7TM"/>
</dbReference>
<dbReference type="Pfam" id="PF00135">
    <property type="entry name" value="COesterase"/>
    <property type="match status" value="1"/>
</dbReference>
<evidence type="ECO:0000256" key="8">
    <source>
        <dbReference type="SAM" id="SignalP"/>
    </source>
</evidence>
<dbReference type="SUPFAM" id="SSF53474">
    <property type="entry name" value="alpha/beta-Hydrolases"/>
    <property type="match status" value="1"/>
</dbReference>
<dbReference type="PROSITE" id="PS50262">
    <property type="entry name" value="G_PROTEIN_RECEP_F1_2"/>
    <property type="match status" value="1"/>
</dbReference>
<dbReference type="InterPro" id="IPR002018">
    <property type="entry name" value="CarbesteraseB"/>
</dbReference>
<keyword evidence="3 7" id="KW-0812">Transmembrane</keyword>
<dbReference type="SUPFAM" id="SSF81321">
    <property type="entry name" value="Family A G protein-coupled receptor-like"/>
    <property type="match status" value="1"/>
</dbReference>
<dbReference type="InterPro" id="IPR029058">
    <property type="entry name" value="AB_hydrolase_fold"/>
</dbReference>
<dbReference type="CDD" id="cd00637">
    <property type="entry name" value="7tm_classA_rhodopsin-like"/>
    <property type="match status" value="1"/>
</dbReference>
<dbReference type="GO" id="GO:0005886">
    <property type="term" value="C:plasma membrane"/>
    <property type="evidence" value="ECO:0000318"/>
    <property type="project" value="GO_Central"/>
</dbReference>
<dbReference type="GO" id="GO:0098793">
    <property type="term" value="C:presynapse"/>
    <property type="evidence" value="ECO:0007669"/>
    <property type="project" value="GOC"/>
</dbReference>
<protein>
    <submittedName>
        <fullName evidence="9">Nlg-1</fullName>
    </submittedName>
</protein>
<dbReference type="GO" id="GO:0007158">
    <property type="term" value="P:neuron cell-cell adhesion"/>
    <property type="evidence" value="ECO:0000318"/>
    <property type="project" value="GO_Central"/>
</dbReference>
<reference evidence="10" key="1">
    <citation type="journal article" date="2008" name="Nat. Genet.">
        <title>The Pristionchus pacificus genome provides a unique perspective on nematode lifestyle and parasitism.</title>
        <authorList>
            <person name="Dieterich C."/>
            <person name="Clifton S.W."/>
            <person name="Schuster L.N."/>
            <person name="Chinwalla A."/>
            <person name="Delehaunty K."/>
            <person name="Dinkelacker I."/>
            <person name="Fulton L."/>
            <person name="Fulton R."/>
            <person name="Godfrey J."/>
            <person name="Minx P."/>
            <person name="Mitreva M."/>
            <person name="Roeseler W."/>
            <person name="Tian H."/>
            <person name="Witte H."/>
            <person name="Yang S.P."/>
            <person name="Wilson R.K."/>
            <person name="Sommer R.J."/>
        </authorList>
    </citation>
    <scope>NUCLEOTIDE SEQUENCE [LARGE SCALE GENOMIC DNA]</scope>
    <source>
        <strain evidence="10">PS312</strain>
    </source>
</reference>
<dbReference type="GO" id="GO:0004930">
    <property type="term" value="F:G protein-coupled receptor activity"/>
    <property type="evidence" value="ECO:0007669"/>
    <property type="project" value="InterPro"/>
</dbReference>
<evidence type="ECO:0000313" key="10">
    <source>
        <dbReference type="Proteomes" id="UP000005239"/>
    </source>
</evidence>
<feature type="transmembrane region" description="Helical" evidence="7">
    <location>
        <begin position="1101"/>
        <end position="1126"/>
    </location>
</feature>
<feature type="transmembrane region" description="Helical" evidence="7">
    <location>
        <begin position="933"/>
        <end position="955"/>
    </location>
</feature>
<dbReference type="GO" id="GO:0009986">
    <property type="term" value="C:cell surface"/>
    <property type="evidence" value="ECO:0000318"/>
    <property type="project" value="GO_Central"/>
</dbReference>
<feature type="transmembrane region" description="Helical" evidence="7">
    <location>
        <begin position="1147"/>
        <end position="1170"/>
    </location>
</feature>
<dbReference type="GO" id="GO:0097104">
    <property type="term" value="P:postsynaptic membrane assembly"/>
    <property type="evidence" value="ECO:0000318"/>
    <property type="project" value="GO_Central"/>
</dbReference>
<feature type="transmembrane region" description="Helical" evidence="7">
    <location>
        <begin position="1051"/>
        <end position="1073"/>
    </location>
</feature>
<accession>A0A2A6BF83</accession>
<evidence type="ECO:0000256" key="3">
    <source>
        <dbReference type="ARBA" id="ARBA00022692"/>
    </source>
</evidence>
<dbReference type="GO" id="GO:0050804">
    <property type="term" value="P:modulation of chemical synaptic transmission"/>
    <property type="evidence" value="ECO:0000318"/>
    <property type="project" value="GO_Central"/>
</dbReference>
<dbReference type="InterPro" id="IPR019430">
    <property type="entry name" value="7TM_GPCR_serpentine_rcpt_Srx"/>
</dbReference>
<keyword evidence="10" id="KW-1185">Reference proteome</keyword>
<dbReference type="FunFam" id="3.40.50.1820:FF:000271">
    <property type="entry name" value="Neuroligin-1"/>
    <property type="match status" value="1"/>
</dbReference>
<reference evidence="9" key="2">
    <citation type="submission" date="2022-06" db="UniProtKB">
        <authorList>
            <consortium name="EnsemblMetazoa"/>
        </authorList>
    </citation>
    <scope>IDENTIFICATION</scope>
    <source>
        <strain evidence="9">PS312</strain>
    </source>
</reference>
<dbReference type="InterPro" id="IPR000276">
    <property type="entry name" value="GPCR_Rhodpsn"/>
</dbReference>
<proteinExistence type="inferred from homology"/>
<dbReference type="GO" id="GO:0038023">
    <property type="term" value="F:signaling receptor activity"/>
    <property type="evidence" value="ECO:0000318"/>
    <property type="project" value="GO_Central"/>
</dbReference>
<feature type="region of interest" description="Disordered" evidence="6">
    <location>
        <begin position="645"/>
        <end position="683"/>
    </location>
</feature>
<dbReference type="GO" id="GO:0048488">
    <property type="term" value="P:synaptic vesicle endocytosis"/>
    <property type="evidence" value="ECO:0000318"/>
    <property type="project" value="GO_Central"/>
</dbReference>
<dbReference type="OrthoDB" id="3200163at2759"/>
<dbReference type="GO" id="GO:0045202">
    <property type="term" value="C:synapse"/>
    <property type="evidence" value="ECO:0000318"/>
    <property type="project" value="GO_Central"/>
</dbReference>
<evidence type="ECO:0000256" key="6">
    <source>
        <dbReference type="SAM" id="MobiDB-lite"/>
    </source>
</evidence>
<keyword evidence="4 7" id="KW-1133">Transmembrane helix</keyword>
<dbReference type="GO" id="GO:0007268">
    <property type="term" value="P:chemical synaptic transmission"/>
    <property type="evidence" value="ECO:0000318"/>
    <property type="project" value="GO_Central"/>
</dbReference>
<dbReference type="PANTHER" id="PTHR43903">
    <property type="entry name" value="NEUROLIGIN"/>
    <property type="match status" value="1"/>
</dbReference>
<accession>A0A8R1YP05</accession>
<dbReference type="Proteomes" id="UP000005239">
    <property type="component" value="Unassembled WGS sequence"/>
</dbReference>
<evidence type="ECO:0000313" key="9">
    <source>
        <dbReference type="EnsemblMetazoa" id="PPA23754.1"/>
    </source>
</evidence>
<gene>
    <name evidence="9" type="primary">WBGene00113308</name>
</gene>
<feature type="transmembrane region" description="Helical" evidence="7">
    <location>
        <begin position="1182"/>
        <end position="1205"/>
    </location>
</feature>
<feature type="region of interest" description="Disordered" evidence="6">
    <location>
        <begin position="803"/>
        <end position="852"/>
    </location>
</feature>
<keyword evidence="5 7" id="KW-0472">Membrane</keyword>
<keyword evidence="8" id="KW-0732">Signal</keyword>